<dbReference type="CDD" id="cd00082">
    <property type="entry name" value="HisKA"/>
    <property type="match status" value="1"/>
</dbReference>
<dbReference type="SMART" id="SM00388">
    <property type="entry name" value="HisKA"/>
    <property type="match status" value="1"/>
</dbReference>
<evidence type="ECO:0000256" key="1">
    <source>
        <dbReference type="ARBA" id="ARBA00000085"/>
    </source>
</evidence>
<dbReference type="Proteomes" id="UP000008808">
    <property type="component" value="Chromosome"/>
</dbReference>
<keyword evidence="6" id="KW-1185">Reference proteome</keyword>
<sequence>MHFDDRLATVLRHRASGERAARTQFRQLLDLLGRARHGRDEKLLAAAWLRLGALGETIPAADRARMIAEPSWRFENAELAAHFAEDEPAVAAAALQRAQLDEDDWEALIPRLPVRARGFLRLRRDLPARAERILDRLGIRDRALPLPQQSEPLVLSNEDAVDEDELTEDFPEVKEPATPVPANDAGPDQDADRPESVQRADEPTPIAALVERIEAFQKNRNEAKARLEEASPSQLDPPLPFVELQDAERAPLEDSVTFTTDGEGRIDWADNDVSAMLRYLKLPDVLCDADRIAMRRHALLSTVPISLDGAPAIAGEWYLDAAPRFDPIGGRFTGYAGRLRRAEPNQPDPEAEESDRIRQLLHELRTPVNAIQGFAEVIQQQLFGPTPNEYRALAATIAGDAARILAGFDELDRLAKLEAGAREIEVGDADLSTIVAGQIAQLGEILATRNAGLKPAIATGCRIAIDTAEAEAMSWRLLAALAASLAPGEEAQVALTQRDDQLTLDCHLPKALAGKDDIFAAEARKQASAGRLSAGAFGSGFALRLARAEARSAGGSLARVDDRLVLTLPALTVAEAEPSPETGSYGAAQPEAS</sequence>
<dbReference type="SUPFAM" id="SSF47384">
    <property type="entry name" value="Homodimeric domain of signal transducing histidine kinase"/>
    <property type="match status" value="1"/>
</dbReference>
<evidence type="ECO:0000313" key="5">
    <source>
        <dbReference type="EMBL" id="ABC62708.1"/>
    </source>
</evidence>
<name>Q2NC83_ERYLH</name>
<evidence type="ECO:0000256" key="3">
    <source>
        <dbReference type="SAM" id="MobiDB-lite"/>
    </source>
</evidence>
<dbReference type="GO" id="GO:0000155">
    <property type="term" value="F:phosphorelay sensor kinase activity"/>
    <property type="evidence" value="ECO:0007669"/>
    <property type="project" value="InterPro"/>
</dbReference>
<keyword evidence="5" id="KW-0808">Transferase</keyword>
<comment type="catalytic activity">
    <reaction evidence="1">
        <text>ATP + protein L-histidine = ADP + protein N-phospho-L-histidine.</text>
        <dbReference type="EC" id="2.7.13.3"/>
    </reaction>
</comment>
<gene>
    <name evidence="5" type="ordered locus">ELI_03080</name>
</gene>
<feature type="region of interest" description="Disordered" evidence="3">
    <location>
        <begin position="150"/>
        <end position="202"/>
    </location>
</feature>
<evidence type="ECO:0000256" key="2">
    <source>
        <dbReference type="ARBA" id="ARBA00012438"/>
    </source>
</evidence>
<proteinExistence type="predicted"/>
<feature type="compositionally biased region" description="Basic and acidic residues" evidence="3">
    <location>
        <begin position="190"/>
        <end position="202"/>
    </location>
</feature>
<dbReference type="STRING" id="314225.ELI_03080"/>
<dbReference type="EC" id="2.7.13.3" evidence="2"/>
<accession>Q2NC83</accession>
<dbReference type="InterPro" id="IPR003661">
    <property type="entry name" value="HisK_dim/P_dom"/>
</dbReference>
<protein>
    <recommendedName>
        <fullName evidence="2">histidine kinase</fullName>
        <ecNumber evidence="2">2.7.13.3</ecNumber>
    </recommendedName>
</protein>
<dbReference type="Pfam" id="PF00512">
    <property type="entry name" value="HisKA"/>
    <property type="match status" value="1"/>
</dbReference>
<feature type="domain" description="Signal transduction histidine kinase dimerisation/phosphoacceptor" evidence="4">
    <location>
        <begin position="352"/>
        <end position="420"/>
    </location>
</feature>
<reference evidence="6" key="1">
    <citation type="journal article" date="2009" name="J. Bacteriol.">
        <title>Complete genome sequence of Erythrobacter litoralis HTCC2594.</title>
        <authorList>
            <person name="Oh H.M."/>
            <person name="Giovannoni S.J."/>
            <person name="Ferriera S."/>
            <person name="Johnson J."/>
            <person name="Cho J.C."/>
        </authorList>
    </citation>
    <scope>NUCLEOTIDE SEQUENCE [LARGE SCALE GENOMIC DNA]</scope>
    <source>
        <strain evidence="6">HTCC2594</strain>
    </source>
</reference>
<organism evidence="5 6">
    <name type="scientific">Erythrobacter litoralis (strain HTCC2594)</name>
    <dbReference type="NCBI Taxonomy" id="314225"/>
    <lineage>
        <taxon>Bacteria</taxon>
        <taxon>Pseudomonadati</taxon>
        <taxon>Pseudomonadota</taxon>
        <taxon>Alphaproteobacteria</taxon>
        <taxon>Sphingomonadales</taxon>
        <taxon>Erythrobacteraceae</taxon>
        <taxon>Erythrobacter/Porphyrobacter group</taxon>
        <taxon>Erythrobacter</taxon>
    </lineage>
</organism>
<evidence type="ECO:0000313" key="6">
    <source>
        <dbReference type="Proteomes" id="UP000008808"/>
    </source>
</evidence>
<dbReference type="EMBL" id="CP000157">
    <property type="protein sequence ID" value="ABC62708.1"/>
    <property type="molecule type" value="Genomic_DNA"/>
</dbReference>
<feature type="compositionally biased region" description="Acidic residues" evidence="3">
    <location>
        <begin position="159"/>
        <end position="170"/>
    </location>
</feature>
<evidence type="ECO:0000259" key="4">
    <source>
        <dbReference type="SMART" id="SM00388"/>
    </source>
</evidence>
<dbReference type="Gene3D" id="1.10.287.130">
    <property type="match status" value="1"/>
</dbReference>
<dbReference type="OrthoDB" id="9813151at2"/>
<keyword evidence="5" id="KW-0418">Kinase</keyword>
<dbReference type="HOGENOM" id="CLU_437993_0_0_5"/>
<dbReference type="AlphaFoldDB" id="Q2NC83"/>
<dbReference type="eggNOG" id="COG0642">
    <property type="taxonomic scope" value="Bacteria"/>
</dbReference>
<dbReference type="RefSeq" id="WP_011413584.1">
    <property type="nucleotide sequence ID" value="NC_007722.1"/>
</dbReference>
<dbReference type="InterPro" id="IPR036097">
    <property type="entry name" value="HisK_dim/P_sf"/>
</dbReference>
<dbReference type="KEGG" id="eli:ELI_03080"/>